<dbReference type="PANTHER" id="PTHR35908">
    <property type="entry name" value="HYPOTHETICAL FUSION PROTEIN"/>
    <property type="match status" value="1"/>
</dbReference>
<feature type="domain" description="Glyoxalase-like" evidence="1">
    <location>
        <begin position="6"/>
        <end position="121"/>
    </location>
</feature>
<accession>A0ABY2E5V4</accession>
<dbReference type="EMBL" id="SMNA01000004">
    <property type="protein sequence ID" value="TDE94885.1"/>
    <property type="molecule type" value="Genomic_DNA"/>
</dbReference>
<protein>
    <submittedName>
        <fullName evidence="2">VOC family protein</fullName>
    </submittedName>
</protein>
<keyword evidence="3" id="KW-1185">Reference proteome</keyword>
<evidence type="ECO:0000313" key="3">
    <source>
        <dbReference type="Proteomes" id="UP000504882"/>
    </source>
</evidence>
<name>A0ABY2E5V4_9MICO</name>
<dbReference type="CDD" id="cd06587">
    <property type="entry name" value="VOC"/>
    <property type="match status" value="1"/>
</dbReference>
<dbReference type="PANTHER" id="PTHR35908:SF1">
    <property type="entry name" value="CONSERVED PROTEIN"/>
    <property type="match status" value="1"/>
</dbReference>
<dbReference type="Proteomes" id="UP000504882">
    <property type="component" value="Unassembled WGS sequence"/>
</dbReference>
<dbReference type="SUPFAM" id="SSF54593">
    <property type="entry name" value="Glyoxalase/Bleomycin resistance protein/Dihydroxybiphenyl dioxygenase"/>
    <property type="match status" value="1"/>
</dbReference>
<dbReference type="InterPro" id="IPR041581">
    <property type="entry name" value="Glyoxalase_6"/>
</dbReference>
<proteinExistence type="predicted"/>
<dbReference type="RefSeq" id="WP_133107295.1">
    <property type="nucleotide sequence ID" value="NZ_SMNA01000004.1"/>
</dbReference>
<dbReference type="Gene3D" id="3.10.180.10">
    <property type="entry name" value="2,3-Dihydroxybiphenyl 1,2-Dioxygenase, domain 1"/>
    <property type="match status" value="1"/>
</dbReference>
<dbReference type="InterPro" id="IPR029068">
    <property type="entry name" value="Glyas_Bleomycin-R_OHBP_Dase"/>
</dbReference>
<dbReference type="Pfam" id="PF18029">
    <property type="entry name" value="Glyoxalase_6"/>
    <property type="match status" value="1"/>
</dbReference>
<sequence length="125" mass="13409">MATLREIVIDCRDAPALARFWAAALDGYEVRAYDDAEVARLASLGLTPETDPTVAVDGPGPTLFLQQVPEPKTVKNRVHVDLSANDRMAEAARLVDLGASIVAQQDSWTVLGDPEGNEFCVADAD</sequence>
<evidence type="ECO:0000313" key="2">
    <source>
        <dbReference type="EMBL" id="TDE94885.1"/>
    </source>
</evidence>
<organism evidence="2 3">
    <name type="scientific">Occultella glacieicola</name>
    <dbReference type="NCBI Taxonomy" id="2518684"/>
    <lineage>
        <taxon>Bacteria</taxon>
        <taxon>Bacillati</taxon>
        <taxon>Actinomycetota</taxon>
        <taxon>Actinomycetes</taxon>
        <taxon>Micrococcales</taxon>
        <taxon>Ruaniaceae</taxon>
        <taxon>Occultella</taxon>
    </lineage>
</organism>
<gene>
    <name evidence="2" type="ORF">EXU48_08845</name>
</gene>
<comment type="caution">
    <text evidence="2">The sequence shown here is derived from an EMBL/GenBank/DDBJ whole genome shotgun (WGS) entry which is preliminary data.</text>
</comment>
<evidence type="ECO:0000259" key="1">
    <source>
        <dbReference type="Pfam" id="PF18029"/>
    </source>
</evidence>
<reference evidence="2 3" key="1">
    <citation type="submission" date="2019-03" db="EMBL/GenBank/DDBJ databases">
        <title>Genomic features of bacteria from cold environments.</title>
        <authorList>
            <person name="Shen L."/>
        </authorList>
    </citation>
    <scope>NUCLEOTIDE SEQUENCE [LARGE SCALE GENOMIC DNA]</scope>
    <source>
        <strain evidence="3">T3246-1</strain>
    </source>
</reference>